<keyword evidence="3" id="KW-1133">Transmembrane helix</keyword>
<dbReference type="Proteomes" id="UP001153737">
    <property type="component" value="Chromosome 2"/>
</dbReference>
<evidence type="ECO:0000256" key="3">
    <source>
        <dbReference type="SAM" id="Phobius"/>
    </source>
</evidence>
<sequence>MPKAMSGNTSDYRGTSTGTSTSTQPMTFSTVASQQAVPKFPKQDQAILFPFIDGIKLQEYVVALGPIVQPKNILFSSRISNNRICIYLSSTEAVNSFLKNCGQIKIKENIIDARRLITPASRLILSNVCPAIPHEIIQTHLVNLGMKLLSPISFLRVGIQEPQYSHVLSFRRQVYYSPTDNMPIPESFLIKFEGTSYRIFLSKDGLNCYKCKKSGHLAASCPETIPDENIIIEPSQQQRIEQPIETTPSEEATIEPNSQTEATDNNQYQKRPRSEVSSPSSENPPPSGNQEVNFLEPIPPPQKKKMKPPEPTENPFEYAILPAKKAIEEADPPLILNFTQIARFLEESFGTTNPLDIATEYTKDIQGLLHMLTIIGIYLLCRLVIFL</sequence>
<evidence type="ECO:0000259" key="4">
    <source>
        <dbReference type="PROSITE" id="PS50158"/>
    </source>
</evidence>
<reference evidence="5" key="1">
    <citation type="submission" date="2022-01" db="EMBL/GenBank/DDBJ databases">
        <authorList>
            <person name="King R."/>
        </authorList>
    </citation>
    <scope>NUCLEOTIDE SEQUENCE</scope>
</reference>
<feature type="domain" description="CCHC-type" evidence="4">
    <location>
        <begin position="208"/>
        <end position="223"/>
    </location>
</feature>
<dbReference type="SMART" id="SM00343">
    <property type="entry name" value="ZnF_C2HC"/>
    <property type="match status" value="1"/>
</dbReference>
<keyword evidence="3" id="KW-0812">Transmembrane</keyword>
<dbReference type="GO" id="GO:0003676">
    <property type="term" value="F:nucleic acid binding"/>
    <property type="evidence" value="ECO:0007669"/>
    <property type="project" value="InterPro"/>
</dbReference>
<evidence type="ECO:0000256" key="2">
    <source>
        <dbReference type="SAM" id="MobiDB-lite"/>
    </source>
</evidence>
<dbReference type="OrthoDB" id="6730714at2759"/>
<reference evidence="5" key="2">
    <citation type="submission" date="2022-10" db="EMBL/GenBank/DDBJ databases">
        <authorList>
            <consortium name="ENA_rothamsted_submissions"/>
            <consortium name="culmorum"/>
            <person name="King R."/>
        </authorList>
    </citation>
    <scope>NUCLEOTIDE SEQUENCE</scope>
</reference>
<keyword evidence="1" id="KW-0479">Metal-binding</keyword>
<dbReference type="InterPro" id="IPR036875">
    <property type="entry name" value="Znf_CCHC_sf"/>
</dbReference>
<dbReference type="InterPro" id="IPR001878">
    <property type="entry name" value="Znf_CCHC"/>
</dbReference>
<dbReference type="Pfam" id="PF00098">
    <property type="entry name" value="zf-CCHC"/>
    <property type="match status" value="1"/>
</dbReference>
<gene>
    <name evidence="5" type="ORF">PHAECO_LOCUS6808</name>
</gene>
<evidence type="ECO:0000313" key="6">
    <source>
        <dbReference type="Proteomes" id="UP001153737"/>
    </source>
</evidence>
<dbReference type="GO" id="GO:0008270">
    <property type="term" value="F:zinc ion binding"/>
    <property type="evidence" value="ECO:0007669"/>
    <property type="project" value="UniProtKB-KW"/>
</dbReference>
<dbReference type="AlphaFoldDB" id="A0A9P0DMJ1"/>
<feature type="region of interest" description="Disordered" evidence="2">
    <location>
        <begin position="1"/>
        <end position="25"/>
    </location>
</feature>
<evidence type="ECO:0000256" key="1">
    <source>
        <dbReference type="PROSITE-ProRule" id="PRU00047"/>
    </source>
</evidence>
<keyword evidence="6" id="KW-1185">Reference proteome</keyword>
<protein>
    <recommendedName>
        <fullName evidence="4">CCHC-type domain-containing protein</fullName>
    </recommendedName>
</protein>
<proteinExistence type="predicted"/>
<feature type="transmembrane region" description="Helical" evidence="3">
    <location>
        <begin position="367"/>
        <end position="385"/>
    </location>
</feature>
<accession>A0A9P0DMJ1</accession>
<feature type="region of interest" description="Disordered" evidence="2">
    <location>
        <begin position="228"/>
        <end position="313"/>
    </location>
</feature>
<keyword evidence="1" id="KW-0862">Zinc</keyword>
<dbReference type="EMBL" id="OU896708">
    <property type="protein sequence ID" value="CAH1155699.1"/>
    <property type="molecule type" value="Genomic_DNA"/>
</dbReference>
<feature type="compositionally biased region" description="Polar residues" evidence="2">
    <location>
        <begin position="234"/>
        <end position="269"/>
    </location>
</feature>
<evidence type="ECO:0000313" key="5">
    <source>
        <dbReference type="EMBL" id="CAH1155699.1"/>
    </source>
</evidence>
<feature type="compositionally biased region" description="Polar residues" evidence="2">
    <location>
        <begin position="1"/>
        <end position="13"/>
    </location>
</feature>
<feature type="compositionally biased region" description="Low complexity" evidence="2">
    <location>
        <begin position="14"/>
        <end position="23"/>
    </location>
</feature>
<dbReference type="PROSITE" id="PS50158">
    <property type="entry name" value="ZF_CCHC"/>
    <property type="match status" value="1"/>
</dbReference>
<name>A0A9P0DMJ1_PHACE</name>
<keyword evidence="1" id="KW-0863">Zinc-finger</keyword>
<dbReference type="SUPFAM" id="SSF57756">
    <property type="entry name" value="Retrovirus zinc finger-like domains"/>
    <property type="match status" value="1"/>
</dbReference>
<keyword evidence="3" id="KW-0472">Membrane</keyword>
<organism evidence="5 6">
    <name type="scientific">Phaedon cochleariae</name>
    <name type="common">Mustard beetle</name>
    <dbReference type="NCBI Taxonomy" id="80249"/>
    <lineage>
        <taxon>Eukaryota</taxon>
        <taxon>Metazoa</taxon>
        <taxon>Ecdysozoa</taxon>
        <taxon>Arthropoda</taxon>
        <taxon>Hexapoda</taxon>
        <taxon>Insecta</taxon>
        <taxon>Pterygota</taxon>
        <taxon>Neoptera</taxon>
        <taxon>Endopterygota</taxon>
        <taxon>Coleoptera</taxon>
        <taxon>Polyphaga</taxon>
        <taxon>Cucujiformia</taxon>
        <taxon>Chrysomeloidea</taxon>
        <taxon>Chrysomelidae</taxon>
        <taxon>Chrysomelinae</taxon>
        <taxon>Chrysomelini</taxon>
        <taxon>Phaedon</taxon>
    </lineage>
</organism>